<keyword evidence="1" id="KW-0378">Hydrolase</keyword>
<dbReference type="SUPFAM" id="SSF53474">
    <property type="entry name" value="alpha/beta-Hydrolases"/>
    <property type="match status" value="1"/>
</dbReference>
<organism evidence="3 4">
    <name type="scientific">Quisquiliibacterium transsilvanicum</name>
    <dbReference type="NCBI Taxonomy" id="1549638"/>
    <lineage>
        <taxon>Bacteria</taxon>
        <taxon>Pseudomonadati</taxon>
        <taxon>Pseudomonadota</taxon>
        <taxon>Betaproteobacteria</taxon>
        <taxon>Burkholderiales</taxon>
        <taxon>Burkholderiaceae</taxon>
        <taxon>Quisquiliibacterium</taxon>
    </lineage>
</organism>
<evidence type="ECO:0000256" key="1">
    <source>
        <dbReference type="ARBA" id="ARBA00022801"/>
    </source>
</evidence>
<feature type="domain" description="AB hydrolase-1" evidence="2">
    <location>
        <begin position="38"/>
        <end position="292"/>
    </location>
</feature>
<dbReference type="InterPro" id="IPR000073">
    <property type="entry name" value="AB_hydrolase_1"/>
</dbReference>
<dbReference type="PRINTS" id="PR00111">
    <property type="entry name" value="ABHYDROLASE"/>
</dbReference>
<sequence>MSAAPRDGTSPPIVDGQYLEVSPGVRLHYASCGEQGQPLMLFIHGFPEFWGAWKGLMPAFADRYLTVAPDLRGYNLSSKPTELAAYKPQVLLGDLAGLIRGLGYRKAVVVAHDWGGALAWALAISHPELVERLVILNATHPVPFARALVEDPEQREASQYMNWLRTPGCEQELMAEDFRGIEEFFHKVGEAKWFPAVRDEYRAAWSQPGALTAAVNYYRASPLHPPTADQPGAAKLKLREEDFMVRVPTLVIWGERDAALRPVLLEGLERMVPDLRIERLPQATHWLVHEEPERIVAWMRDFLGD</sequence>
<dbReference type="InterPro" id="IPR000639">
    <property type="entry name" value="Epox_hydrolase-like"/>
</dbReference>
<dbReference type="PANTHER" id="PTHR43329">
    <property type="entry name" value="EPOXIDE HYDROLASE"/>
    <property type="match status" value="1"/>
</dbReference>
<keyword evidence="4" id="KW-1185">Reference proteome</keyword>
<proteinExistence type="predicted"/>
<accession>A0A7W8HE55</accession>
<dbReference type="Gene3D" id="3.40.50.1820">
    <property type="entry name" value="alpha/beta hydrolase"/>
    <property type="match status" value="1"/>
</dbReference>
<dbReference type="EMBL" id="JACHGB010000001">
    <property type="protein sequence ID" value="MBB5270407.1"/>
    <property type="molecule type" value="Genomic_DNA"/>
</dbReference>
<dbReference type="Pfam" id="PF00561">
    <property type="entry name" value="Abhydrolase_1"/>
    <property type="match status" value="1"/>
</dbReference>
<comment type="caution">
    <text evidence="3">The sequence shown here is derived from an EMBL/GenBank/DDBJ whole genome shotgun (WGS) entry which is preliminary data.</text>
</comment>
<dbReference type="RefSeq" id="WP_183963752.1">
    <property type="nucleotide sequence ID" value="NZ_BAABEW010000004.1"/>
</dbReference>
<dbReference type="InterPro" id="IPR029058">
    <property type="entry name" value="AB_hydrolase_fold"/>
</dbReference>
<protein>
    <submittedName>
        <fullName evidence="3">Pimeloyl-ACP methyl ester carboxylesterase</fullName>
    </submittedName>
</protein>
<dbReference type="AlphaFoldDB" id="A0A7W8HE55"/>
<dbReference type="GO" id="GO:0016787">
    <property type="term" value="F:hydrolase activity"/>
    <property type="evidence" value="ECO:0007669"/>
    <property type="project" value="UniProtKB-KW"/>
</dbReference>
<reference evidence="3 4" key="1">
    <citation type="submission" date="2020-08" db="EMBL/GenBank/DDBJ databases">
        <title>Genomic Encyclopedia of Type Strains, Phase IV (KMG-IV): sequencing the most valuable type-strain genomes for metagenomic binning, comparative biology and taxonomic classification.</title>
        <authorList>
            <person name="Goeker M."/>
        </authorList>
    </citation>
    <scope>NUCLEOTIDE SEQUENCE [LARGE SCALE GENOMIC DNA]</scope>
    <source>
        <strain evidence="3 4">DSM 29781</strain>
    </source>
</reference>
<gene>
    <name evidence="3" type="ORF">HNQ70_000391</name>
</gene>
<dbReference type="PRINTS" id="PR00412">
    <property type="entry name" value="EPOXHYDRLASE"/>
</dbReference>
<name>A0A7W8HE55_9BURK</name>
<evidence type="ECO:0000259" key="2">
    <source>
        <dbReference type="Pfam" id="PF00561"/>
    </source>
</evidence>
<evidence type="ECO:0000313" key="4">
    <source>
        <dbReference type="Proteomes" id="UP000532440"/>
    </source>
</evidence>
<evidence type="ECO:0000313" key="3">
    <source>
        <dbReference type="EMBL" id="MBB5270407.1"/>
    </source>
</evidence>
<dbReference type="Proteomes" id="UP000532440">
    <property type="component" value="Unassembled WGS sequence"/>
</dbReference>